<dbReference type="GO" id="GO:0030490">
    <property type="term" value="P:maturation of SSU-rRNA"/>
    <property type="evidence" value="ECO:0007669"/>
    <property type="project" value="TreeGrafter"/>
</dbReference>
<comment type="caution">
    <text evidence="3">The sequence shown here is derived from an EMBL/GenBank/DDBJ whole genome shotgun (WGS) entry which is preliminary data.</text>
</comment>
<reference evidence="3" key="1">
    <citation type="submission" date="2022-07" db="EMBL/GenBank/DDBJ databases">
        <title>Draft genome sequence of Zalerion maritima ATCC 34329, a (micro)plastics degrading marine fungus.</title>
        <authorList>
            <person name="Paco A."/>
            <person name="Goncalves M.F.M."/>
            <person name="Rocha-Santos T.A.P."/>
            <person name="Alves A."/>
        </authorList>
    </citation>
    <scope>NUCLEOTIDE SEQUENCE</scope>
    <source>
        <strain evidence="3">ATCC 34329</strain>
    </source>
</reference>
<dbReference type="PANTHER" id="PTHR47524:SF1">
    <property type="entry name" value="20S RRNA ACCUMULATION PROTEIN 4"/>
    <property type="match status" value="1"/>
</dbReference>
<accession>A0AAD5RNG0</accession>
<dbReference type="AlphaFoldDB" id="A0AAD5RNG0"/>
<dbReference type="Proteomes" id="UP001201980">
    <property type="component" value="Unassembled WGS sequence"/>
</dbReference>
<dbReference type="InterPro" id="IPR007320">
    <property type="entry name" value="PDCD2_C"/>
</dbReference>
<sequence length="436" mass="47599">MGAYDSESDEELGDYIETNVLLGYASKEAGDGNEIISKIGGTPDFFSPSSPPPSHTLFKCTSCAGPTVQLLQLNAELPLRFPAHERRLWITICPSKKCRRKEGCVRAVRGVRVDPTYLEEEKKRKAEEEKKRQKEAERKKKEEEEEEEKKTKSTRGAGMGEFLFGGKAGFGKDSSGATNPLAPRLSSTPKAQDVIQDKTTPKAELPSISLDSKLSQSFSSALQLNRPPSPHPPPAELEPWPQAESLPPPFPTLYLSEADYETLDPEAPSPPPQNYALDTDTDAPAGPSTGSGKDKEAPDSNLDTPFQKFADRLSQNPEQVIRYEFGGLPLLYSKSDAAGVALSKPSRPSGDLQMLSGVPRCGNCGGSRTFEVQLTPRAIAELEGDNLSLDGMDWGTIVLAVCERDCLPRGVEAKEAEDQVEYLSEWVGVQWEELGK</sequence>
<dbReference type="PANTHER" id="PTHR47524">
    <property type="entry name" value="20S RRNA ACCUMULATION PROTEIN 4"/>
    <property type="match status" value="1"/>
</dbReference>
<dbReference type="EMBL" id="JAKWBI020000208">
    <property type="protein sequence ID" value="KAJ2899069.1"/>
    <property type="molecule type" value="Genomic_DNA"/>
</dbReference>
<evidence type="ECO:0000259" key="2">
    <source>
        <dbReference type="Pfam" id="PF04194"/>
    </source>
</evidence>
<name>A0AAD5RNG0_9PEZI</name>
<dbReference type="GO" id="GO:0005737">
    <property type="term" value="C:cytoplasm"/>
    <property type="evidence" value="ECO:0007669"/>
    <property type="project" value="InterPro"/>
</dbReference>
<feature type="compositionally biased region" description="Pro residues" evidence="1">
    <location>
        <begin position="227"/>
        <end position="236"/>
    </location>
</feature>
<protein>
    <submittedName>
        <fullName evidence="3">PDCD2 C domain-containing protein</fullName>
    </submittedName>
</protein>
<feature type="domain" description="Programmed cell death protein 2 C-terminal" evidence="2">
    <location>
        <begin position="303"/>
        <end position="431"/>
    </location>
</feature>
<feature type="compositionally biased region" description="Low complexity" evidence="1">
    <location>
        <begin position="207"/>
        <end position="224"/>
    </location>
</feature>
<gene>
    <name evidence="3" type="ORF">MKZ38_003425</name>
</gene>
<evidence type="ECO:0000256" key="1">
    <source>
        <dbReference type="SAM" id="MobiDB-lite"/>
    </source>
</evidence>
<feature type="compositionally biased region" description="Basic and acidic residues" evidence="1">
    <location>
        <begin position="121"/>
        <end position="142"/>
    </location>
</feature>
<keyword evidence="4" id="KW-1185">Reference proteome</keyword>
<evidence type="ECO:0000313" key="4">
    <source>
        <dbReference type="Proteomes" id="UP001201980"/>
    </source>
</evidence>
<organism evidence="3 4">
    <name type="scientific">Zalerion maritima</name>
    <dbReference type="NCBI Taxonomy" id="339359"/>
    <lineage>
        <taxon>Eukaryota</taxon>
        <taxon>Fungi</taxon>
        <taxon>Dikarya</taxon>
        <taxon>Ascomycota</taxon>
        <taxon>Pezizomycotina</taxon>
        <taxon>Sordariomycetes</taxon>
        <taxon>Lulworthiomycetidae</taxon>
        <taxon>Lulworthiales</taxon>
        <taxon>Lulworthiaceae</taxon>
        <taxon>Zalerion</taxon>
    </lineage>
</organism>
<evidence type="ECO:0000313" key="3">
    <source>
        <dbReference type="EMBL" id="KAJ2899069.1"/>
    </source>
</evidence>
<dbReference type="Pfam" id="PF04194">
    <property type="entry name" value="PDCD2_C"/>
    <property type="match status" value="1"/>
</dbReference>
<feature type="region of interest" description="Disordered" evidence="1">
    <location>
        <begin position="121"/>
        <end position="304"/>
    </location>
</feature>
<proteinExistence type="predicted"/>